<name>A0ABZ1RM37_9ACTN</name>
<evidence type="ECO:0000313" key="2">
    <source>
        <dbReference type="Proteomes" id="UP001432075"/>
    </source>
</evidence>
<keyword evidence="2" id="KW-1185">Reference proteome</keyword>
<dbReference type="Proteomes" id="UP001432075">
    <property type="component" value="Chromosome"/>
</dbReference>
<proteinExistence type="predicted"/>
<organism evidence="1 2">
    <name type="scientific">Streptomyces goshikiensis</name>
    <dbReference type="NCBI Taxonomy" id="1942"/>
    <lineage>
        <taxon>Bacteria</taxon>
        <taxon>Bacillati</taxon>
        <taxon>Actinomycetota</taxon>
        <taxon>Actinomycetes</taxon>
        <taxon>Kitasatosporales</taxon>
        <taxon>Streptomycetaceae</taxon>
        <taxon>Streptomyces</taxon>
    </lineage>
</organism>
<dbReference type="RefSeq" id="WP_190030000.1">
    <property type="nucleotide sequence ID" value="NZ_BMVE01000001.1"/>
</dbReference>
<gene>
    <name evidence="1" type="ORF">OHU17_18675</name>
</gene>
<protein>
    <submittedName>
        <fullName evidence="1">Uncharacterized protein</fullName>
    </submittedName>
</protein>
<reference evidence="1" key="1">
    <citation type="submission" date="2022-10" db="EMBL/GenBank/DDBJ databases">
        <title>The complete genomes of actinobacterial strains from the NBC collection.</title>
        <authorList>
            <person name="Joergensen T.S."/>
            <person name="Alvarez Arevalo M."/>
            <person name="Sterndorff E.B."/>
            <person name="Faurdal D."/>
            <person name="Vuksanovic O."/>
            <person name="Mourched A.-S."/>
            <person name="Charusanti P."/>
            <person name="Shaw S."/>
            <person name="Blin K."/>
            <person name="Weber T."/>
        </authorList>
    </citation>
    <scope>NUCLEOTIDE SEQUENCE</scope>
    <source>
        <strain evidence="1">NBC_00283</strain>
    </source>
</reference>
<sequence length="59" mass="6731">MPSYFTGPIRYRSEGGAIVTVENLYAECAGCGAENYSDYSNRRKWAEKHAEKCRALPRR</sequence>
<dbReference type="EMBL" id="CP108057">
    <property type="protein sequence ID" value="WUO47718.1"/>
    <property type="molecule type" value="Genomic_DNA"/>
</dbReference>
<evidence type="ECO:0000313" key="1">
    <source>
        <dbReference type="EMBL" id="WUO47718.1"/>
    </source>
</evidence>
<accession>A0ABZ1RM37</accession>